<keyword evidence="3" id="KW-1185">Reference proteome</keyword>
<sequence>MVWPFTYLVLPPPSGELSEDVEAASETTTDQEDQTKDRESGGEKELTKGTGHRLAGRSIPSDELLQVM</sequence>
<protein>
    <submittedName>
        <fullName evidence="2">Uncharacterized protein</fullName>
    </submittedName>
</protein>
<evidence type="ECO:0000313" key="2">
    <source>
        <dbReference type="EMBL" id="TWW68059.1"/>
    </source>
</evidence>
<dbReference type="EMBL" id="RHFK02000012">
    <property type="protein sequence ID" value="TWW68059.1"/>
    <property type="molecule type" value="Genomic_DNA"/>
</dbReference>
<feature type="region of interest" description="Disordered" evidence="1">
    <location>
        <begin position="11"/>
        <end position="68"/>
    </location>
</feature>
<comment type="caution">
    <text evidence="2">The sequence shown here is derived from an EMBL/GenBank/DDBJ whole genome shotgun (WGS) entry which is preliminary data.</text>
</comment>
<dbReference type="Proteomes" id="UP000324091">
    <property type="component" value="Chromosome 2"/>
</dbReference>
<dbReference type="AlphaFoldDB" id="A0A5C6NN32"/>
<feature type="compositionally biased region" description="Basic and acidic residues" evidence="1">
    <location>
        <begin position="33"/>
        <end position="47"/>
    </location>
</feature>
<accession>A0A5C6NN32</accession>
<organism evidence="2 3">
    <name type="scientific">Takifugu flavidus</name>
    <name type="common">sansaifugu</name>
    <dbReference type="NCBI Taxonomy" id="433684"/>
    <lineage>
        <taxon>Eukaryota</taxon>
        <taxon>Metazoa</taxon>
        <taxon>Chordata</taxon>
        <taxon>Craniata</taxon>
        <taxon>Vertebrata</taxon>
        <taxon>Euteleostomi</taxon>
        <taxon>Actinopterygii</taxon>
        <taxon>Neopterygii</taxon>
        <taxon>Teleostei</taxon>
        <taxon>Neoteleostei</taxon>
        <taxon>Acanthomorphata</taxon>
        <taxon>Eupercaria</taxon>
        <taxon>Tetraodontiformes</taxon>
        <taxon>Tetradontoidea</taxon>
        <taxon>Tetraodontidae</taxon>
        <taxon>Takifugu</taxon>
    </lineage>
</organism>
<proteinExistence type="predicted"/>
<reference evidence="2 3" key="1">
    <citation type="submission" date="2019-04" db="EMBL/GenBank/DDBJ databases">
        <title>Chromosome genome assembly for Takifugu flavidus.</title>
        <authorList>
            <person name="Xiao S."/>
        </authorList>
    </citation>
    <scope>NUCLEOTIDE SEQUENCE [LARGE SCALE GENOMIC DNA]</scope>
    <source>
        <strain evidence="2">HTHZ2018</strain>
        <tissue evidence="2">Muscle</tissue>
    </source>
</reference>
<evidence type="ECO:0000313" key="3">
    <source>
        <dbReference type="Proteomes" id="UP000324091"/>
    </source>
</evidence>
<gene>
    <name evidence="2" type="ORF">D4764_02G0011000</name>
</gene>
<evidence type="ECO:0000256" key="1">
    <source>
        <dbReference type="SAM" id="MobiDB-lite"/>
    </source>
</evidence>
<name>A0A5C6NN32_9TELE</name>